<proteinExistence type="predicted"/>
<dbReference type="Proteomes" id="UP001145050">
    <property type="component" value="Unassembled WGS sequence"/>
</dbReference>
<dbReference type="EMBL" id="JAMQKB010000005">
    <property type="protein sequence ID" value="MDC3424366.1"/>
    <property type="molecule type" value="Genomic_DNA"/>
</dbReference>
<dbReference type="RefSeq" id="WP_272436170.1">
    <property type="nucleotide sequence ID" value="NZ_JAMQKB010000005.1"/>
</dbReference>
<dbReference type="SUPFAM" id="SSF52402">
    <property type="entry name" value="Adenine nucleotide alpha hydrolases-like"/>
    <property type="match status" value="1"/>
</dbReference>
<protein>
    <submittedName>
        <fullName evidence="2">Phosphoadenosine phosphosulfate reductase family protein</fullName>
    </submittedName>
</protein>
<gene>
    <name evidence="2" type="ORF">NC797_07580</name>
</gene>
<sequence length="646" mass="74872">MNTIEKWKKRVAEINVFQEFDNIIEILTQEYLNENSQIPWVISFSGGKDSSLVLTLIWKTIMKIPVSKRKRKVHIVMSDTAVETPVMQNYQHTQLEKIRQSAQEQGLSPVVKIHMVRPPIKSRFFYKIIGRGTPSPSPNARSRYCTFHMKITPIQKKMEEIIREAVQEQDCLTSDEHAIVSILGVRLKESQSRAGSIRKFEVDELYATHASDKRIKVMHPIKKIDLDSLWSYLENLPNGVFPYGGTVHEMMKQYGKTGFECGIKDGSEGEGKSCGQAGSRSGCWTCPLMSGEDKMLSGLIEEGYEEYHHLQEWKDYMKAIRNDVRFRLPTQRQKFNSHEKKALIEKESSFSLFSSAISDDIHEKRRHLYDTFGRASFRYAPGALTIEARKRLLEYLLWVQERVGVTLIEKDELEAIYDTWKDDGYCINPFDVKPTRYTHKERLILSKDGTVNEKETTVNTLPLFYVKIQTKMSESEFVTYVQNKVRETNKSIPYLSQVLDYEKEEIVFNEFIFIVCSPFATSQREADHHVFSWLDWKDSFDYEKYDPPYEGWEPEDEGLYLPKQPSDRSALSDHLVADKIIQKIKDSDELSSLWQTADGLNSIKGYVEKLKLLEIIQRTNNLCYEPITNNPPELIEQVNGQLSLAI</sequence>
<dbReference type="Gene3D" id="3.40.50.620">
    <property type="entry name" value="HUPs"/>
    <property type="match status" value="1"/>
</dbReference>
<dbReference type="Pfam" id="PF01507">
    <property type="entry name" value="PAPS_reduct"/>
    <property type="match status" value="1"/>
</dbReference>
<keyword evidence="3" id="KW-1185">Reference proteome</keyword>
<feature type="domain" description="Phosphoadenosine phosphosulphate reductase" evidence="1">
    <location>
        <begin position="41"/>
        <end position="234"/>
    </location>
</feature>
<dbReference type="PANTHER" id="PTHR43196">
    <property type="entry name" value="SULFATE ADENYLYLTRANSFERASE SUBUNIT 2"/>
    <property type="match status" value="1"/>
</dbReference>
<dbReference type="InterPro" id="IPR002500">
    <property type="entry name" value="PAPS_reduct_dom"/>
</dbReference>
<evidence type="ECO:0000313" key="2">
    <source>
        <dbReference type="EMBL" id="MDC3424366.1"/>
    </source>
</evidence>
<dbReference type="PANTHER" id="PTHR43196:SF2">
    <property type="entry name" value="PHOSPHOADENOSINE PHOSPHOSULFATE REDUCTASE"/>
    <property type="match status" value="1"/>
</dbReference>
<evidence type="ECO:0000313" key="3">
    <source>
        <dbReference type="Proteomes" id="UP001145050"/>
    </source>
</evidence>
<reference evidence="2" key="1">
    <citation type="submission" date="2022-06" db="EMBL/GenBank/DDBJ databases">
        <title>Aquibacillus sp. a new bacterium isolated from soil saline samples.</title>
        <authorList>
            <person name="Galisteo C."/>
            <person name="De La Haba R."/>
            <person name="Sanchez-Porro C."/>
            <person name="Ventosa A."/>
        </authorList>
    </citation>
    <scope>NUCLEOTIDE SEQUENCE</scope>
    <source>
        <strain evidence="2">3ASR75-11</strain>
    </source>
</reference>
<evidence type="ECO:0000259" key="1">
    <source>
        <dbReference type="Pfam" id="PF01507"/>
    </source>
</evidence>
<dbReference type="GO" id="GO:0003824">
    <property type="term" value="F:catalytic activity"/>
    <property type="evidence" value="ECO:0007669"/>
    <property type="project" value="InterPro"/>
</dbReference>
<dbReference type="InterPro" id="IPR050128">
    <property type="entry name" value="Sulfate_adenylyltrnsfr_sub2"/>
</dbReference>
<comment type="caution">
    <text evidence="2">The sequence shown here is derived from an EMBL/GenBank/DDBJ whole genome shotgun (WGS) entry which is preliminary data.</text>
</comment>
<name>A0A9X3WUQ6_9BACI</name>
<accession>A0A9X3WUQ6</accession>
<dbReference type="InterPro" id="IPR014729">
    <property type="entry name" value="Rossmann-like_a/b/a_fold"/>
</dbReference>
<organism evidence="2 3">
    <name type="scientific">Terrihalobacillus insolitus</name>
    <dbReference type="NCBI Taxonomy" id="2950438"/>
    <lineage>
        <taxon>Bacteria</taxon>
        <taxon>Bacillati</taxon>
        <taxon>Bacillota</taxon>
        <taxon>Bacilli</taxon>
        <taxon>Bacillales</taxon>
        <taxon>Bacillaceae</taxon>
        <taxon>Terrihalobacillus</taxon>
    </lineage>
</organism>
<dbReference type="AlphaFoldDB" id="A0A9X3WUQ6"/>